<evidence type="ECO:0000313" key="5">
    <source>
        <dbReference type="Proteomes" id="UP000574769"/>
    </source>
</evidence>
<dbReference type="InterPro" id="IPR051058">
    <property type="entry name" value="GDSL_Est/Lipase"/>
</dbReference>
<evidence type="ECO:0000313" key="4">
    <source>
        <dbReference type="EMBL" id="MBB4616868.1"/>
    </source>
</evidence>
<feature type="domain" description="Ice-binding protein C-terminal" evidence="3">
    <location>
        <begin position="291"/>
        <end position="315"/>
    </location>
</feature>
<organism evidence="4 5">
    <name type="scientific">Sphingomonas abaci</name>
    <dbReference type="NCBI Taxonomy" id="237611"/>
    <lineage>
        <taxon>Bacteria</taxon>
        <taxon>Pseudomonadati</taxon>
        <taxon>Pseudomonadota</taxon>
        <taxon>Alphaproteobacteria</taxon>
        <taxon>Sphingomonadales</taxon>
        <taxon>Sphingomonadaceae</taxon>
        <taxon>Sphingomonas</taxon>
    </lineage>
</organism>
<comment type="caution">
    <text evidence="4">The sequence shown here is derived from an EMBL/GenBank/DDBJ whole genome shotgun (WGS) entry which is preliminary data.</text>
</comment>
<dbReference type="EMBL" id="JACHNY010000001">
    <property type="protein sequence ID" value="MBB4616868.1"/>
    <property type="molecule type" value="Genomic_DNA"/>
</dbReference>
<dbReference type="AlphaFoldDB" id="A0A7W7AH04"/>
<dbReference type="NCBIfam" id="NF035944">
    <property type="entry name" value="PEPxxWA-CTERM"/>
    <property type="match status" value="1"/>
</dbReference>
<accession>A0A7W7AH04</accession>
<dbReference type="RefSeq" id="WP_184112012.1">
    <property type="nucleotide sequence ID" value="NZ_JACHNY010000001.1"/>
</dbReference>
<dbReference type="InterPro" id="IPR013424">
    <property type="entry name" value="Ice-binding_C"/>
</dbReference>
<dbReference type="GO" id="GO:0016788">
    <property type="term" value="F:hydrolase activity, acting on ester bonds"/>
    <property type="evidence" value="ECO:0007669"/>
    <property type="project" value="InterPro"/>
</dbReference>
<keyword evidence="5" id="KW-1185">Reference proteome</keyword>
<name>A0A7W7AH04_9SPHN</name>
<reference evidence="4 5" key="1">
    <citation type="submission" date="2020-08" db="EMBL/GenBank/DDBJ databases">
        <title>Genomic Encyclopedia of Type Strains, Phase IV (KMG-IV): sequencing the most valuable type-strain genomes for metagenomic binning, comparative biology and taxonomic classification.</title>
        <authorList>
            <person name="Goeker M."/>
        </authorList>
    </citation>
    <scope>NUCLEOTIDE SEQUENCE [LARGE SCALE GENOMIC DNA]</scope>
    <source>
        <strain evidence="4 5">DSM 15867</strain>
    </source>
</reference>
<dbReference type="SUPFAM" id="SSF52266">
    <property type="entry name" value="SGNH hydrolase"/>
    <property type="match status" value="1"/>
</dbReference>
<dbReference type="InterPro" id="IPR001087">
    <property type="entry name" value="GDSL"/>
</dbReference>
<proteinExistence type="predicted"/>
<protein>
    <submittedName>
        <fullName evidence="4">Phospholipase/lecithinase/hemolysin</fullName>
    </submittedName>
</protein>
<evidence type="ECO:0000256" key="1">
    <source>
        <dbReference type="ARBA" id="ARBA00022801"/>
    </source>
</evidence>
<feature type="chain" id="PRO_5031189416" evidence="2">
    <location>
        <begin position="26"/>
        <end position="323"/>
    </location>
</feature>
<dbReference type="Pfam" id="PF00657">
    <property type="entry name" value="Lipase_GDSL"/>
    <property type="match status" value="1"/>
</dbReference>
<keyword evidence="2" id="KW-0732">Signal</keyword>
<dbReference type="Proteomes" id="UP000574769">
    <property type="component" value="Unassembled WGS sequence"/>
</dbReference>
<gene>
    <name evidence="4" type="ORF">GGQ96_000974</name>
</gene>
<dbReference type="Pfam" id="PF07589">
    <property type="entry name" value="PEP-CTERM"/>
    <property type="match status" value="1"/>
</dbReference>
<sequence length="323" mass="33447">MKATLLAAALAAPLLGLTLAGPAAATRTTGSYTSLTVFGDSLVDAGNIFALTGGRTPSPSAGYFQGRFTNGYDYTDLLSVDLFGRPTLASLLGGRNFAFGGARIVDNGDAVPDLSRQIDLYEAALGQTADRNGLYVLNAGGNDVFGAIAGTIGGADPQSYLRDAAGQYAASVQRLNDLGVRNILITDFPVATAGAINSQANGFLDAALGNLSLASDTTLFRFSFTDFFNQLSVDPGRFGLPALDLTTTCQAAGAAAIASGCAGYFSFDGTHPTAAVQRAAYQEMNRQFALAVPEPASWMLMLTGFALVGMAARRRGRLVPRPA</sequence>
<evidence type="ECO:0000256" key="2">
    <source>
        <dbReference type="SAM" id="SignalP"/>
    </source>
</evidence>
<keyword evidence="1" id="KW-0378">Hydrolase</keyword>
<dbReference type="Gene3D" id="3.40.50.1110">
    <property type="entry name" value="SGNH hydrolase"/>
    <property type="match status" value="1"/>
</dbReference>
<evidence type="ECO:0000259" key="3">
    <source>
        <dbReference type="Pfam" id="PF07589"/>
    </source>
</evidence>
<feature type="signal peptide" evidence="2">
    <location>
        <begin position="1"/>
        <end position="25"/>
    </location>
</feature>
<dbReference type="InterPro" id="IPR036514">
    <property type="entry name" value="SGNH_hydro_sf"/>
</dbReference>
<dbReference type="NCBIfam" id="TIGR02595">
    <property type="entry name" value="PEP_CTERM"/>
    <property type="match status" value="1"/>
</dbReference>
<dbReference type="PANTHER" id="PTHR45648">
    <property type="entry name" value="GDSL LIPASE/ACYLHYDROLASE FAMILY PROTEIN (AFU_ORTHOLOGUE AFUA_4G14700)"/>
    <property type="match status" value="1"/>
</dbReference>
<dbReference type="PANTHER" id="PTHR45648:SF22">
    <property type="entry name" value="GDSL LIPASE_ACYLHYDROLASE FAMILY PROTEIN (AFU_ORTHOLOGUE AFUA_4G14700)"/>
    <property type="match status" value="1"/>
</dbReference>